<dbReference type="EC" id="2.1.1.226" evidence="7"/>
<dbReference type="GO" id="GO:0032259">
    <property type="term" value="P:methylation"/>
    <property type="evidence" value="ECO:0007669"/>
    <property type="project" value="UniProtKB-KW"/>
</dbReference>
<evidence type="ECO:0000256" key="2">
    <source>
        <dbReference type="ARBA" id="ARBA00029460"/>
    </source>
</evidence>
<evidence type="ECO:0000259" key="5">
    <source>
        <dbReference type="Pfam" id="PF01479"/>
    </source>
</evidence>
<name>A0ABR6RKT8_9BURK</name>
<protein>
    <submittedName>
        <fullName evidence="7">23S rRNA (Cytidine1920-2'-O)/16S rRNA (Cytidine1409-2'-O)-methyltransferase</fullName>
        <ecNumber evidence="7">2.1.1.226</ecNumber>
        <ecNumber evidence="7">2.1.1.227</ecNumber>
    </submittedName>
</protein>
<dbReference type="Gene3D" id="3.10.290.10">
    <property type="entry name" value="RNA-binding S4 domain"/>
    <property type="match status" value="1"/>
</dbReference>
<evidence type="ECO:0000313" key="8">
    <source>
        <dbReference type="Proteomes" id="UP000562492"/>
    </source>
</evidence>
<dbReference type="EMBL" id="JACHKZ010000035">
    <property type="protein sequence ID" value="MBB6579677.1"/>
    <property type="molecule type" value="Genomic_DNA"/>
</dbReference>
<evidence type="ECO:0000256" key="1">
    <source>
        <dbReference type="ARBA" id="ARBA00022884"/>
    </source>
</evidence>
<dbReference type="SUPFAM" id="SSF53335">
    <property type="entry name" value="S-adenosyl-L-methionine-dependent methyltransferases"/>
    <property type="match status" value="1"/>
</dbReference>
<reference evidence="7 8" key="1">
    <citation type="submission" date="2020-08" db="EMBL/GenBank/DDBJ databases">
        <title>Functional genomics of gut bacteria from endangered species of beetles.</title>
        <authorList>
            <person name="Carlos-Shanley C."/>
        </authorList>
    </citation>
    <scope>NUCLEOTIDE SEQUENCE [LARGE SCALE GENOMIC DNA]</scope>
    <source>
        <strain evidence="7 8">S00124</strain>
    </source>
</reference>
<dbReference type="InterPro" id="IPR029063">
    <property type="entry name" value="SAM-dependent_MTases_sf"/>
</dbReference>
<feature type="domain" description="Ribosomal RNA methyltransferase FtsJ" evidence="6">
    <location>
        <begin position="63"/>
        <end position="328"/>
    </location>
</feature>
<dbReference type="InterPro" id="IPR047048">
    <property type="entry name" value="TlyA"/>
</dbReference>
<accession>A0ABR6RKT8</accession>
<dbReference type="EC" id="2.1.1.227" evidence="7"/>
<dbReference type="PANTHER" id="PTHR32319">
    <property type="entry name" value="BACTERIAL HEMOLYSIN-LIKE PROTEIN"/>
    <property type="match status" value="1"/>
</dbReference>
<feature type="compositionally biased region" description="Basic and acidic residues" evidence="4">
    <location>
        <begin position="198"/>
        <end position="210"/>
    </location>
</feature>
<keyword evidence="8" id="KW-1185">Reference proteome</keyword>
<evidence type="ECO:0000313" key="7">
    <source>
        <dbReference type="EMBL" id="MBB6579677.1"/>
    </source>
</evidence>
<dbReference type="PANTHER" id="PTHR32319:SF0">
    <property type="entry name" value="BACTERIAL HEMOLYSIN-LIKE PROTEIN"/>
    <property type="match status" value="1"/>
</dbReference>
<keyword evidence="7" id="KW-0489">Methyltransferase</keyword>
<keyword evidence="1 3" id="KW-0694">RNA-binding</keyword>
<proteinExistence type="inferred from homology"/>
<gene>
    <name evidence="7" type="ORF">HNP33_003793</name>
</gene>
<feature type="region of interest" description="Disordered" evidence="4">
    <location>
        <begin position="198"/>
        <end position="223"/>
    </location>
</feature>
<sequence>MRADVFLVDAGLASTRSQAQRLIASGVQWRTTVLAPWIKVAKNGDEIPAGAEVQLLDASEAKYISRGGLKLEGALAATGIAVKGLRCLDVGQSTGGFTDCLLQAGAAQVIGVDVGQGQLHERLRSDARVVCVEGFNARSLTPESLQAACDEALCEIVEEQEDNDTQPVAPYAWMRNGGQVSDDYDDSDDAKEQEIEDFKAERSAKARARVDGTAPVERRRRPGTENVDITPAFDMVTGDVSFISLTLVLPAVARVLKPHGQLLMLVKPQFELQPGQIGKGGIVRDKALYAEVEQRIRDCLTDQGLTVKQWLDSPIEGGDGNHEFFVHAQQGADIKAPAVAGTSTDAAESDEPRPAVKKAAKRPSRADMRAKREKQELYEDPEVASFGQPGPARAKQKKRNER</sequence>
<dbReference type="InterPro" id="IPR002877">
    <property type="entry name" value="RNA_MeTrfase_FtsJ_dom"/>
</dbReference>
<feature type="compositionally biased region" description="Basic and acidic residues" evidence="4">
    <location>
        <begin position="364"/>
        <end position="377"/>
    </location>
</feature>
<dbReference type="RefSeq" id="WP_184711251.1">
    <property type="nucleotide sequence ID" value="NZ_JACHKZ010000035.1"/>
</dbReference>
<dbReference type="PROSITE" id="PS50889">
    <property type="entry name" value="S4"/>
    <property type="match status" value="1"/>
</dbReference>
<feature type="domain" description="RNA-binding S4" evidence="5">
    <location>
        <begin position="1"/>
        <end position="26"/>
    </location>
</feature>
<feature type="region of interest" description="Disordered" evidence="4">
    <location>
        <begin position="338"/>
        <end position="402"/>
    </location>
</feature>
<evidence type="ECO:0000256" key="4">
    <source>
        <dbReference type="SAM" id="MobiDB-lite"/>
    </source>
</evidence>
<keyword evidence="7" id="KW-0808">Transferase</keyword>
<dbReference type="InterPro" id="IPR002942">
    <property type="entry name" value="S4_RNA-bd"/>
</dbReference>
<evidence type="ECO:0000259" key="6">
    <source>
        <dbReference type="Pfam" id="PF01728"/>
    </source>
</evidence>
<evidence type="ECO:0000256" key="3">
    <source>
        <dbReference type="PROSITE-ProRule" id="PRU00182"/>
    </source>
</evidence>
<dbReference type="Proteomes" id="UP000562492">
    <property type="component" value="Unassembled WGS sequence"/>
</dbReference>
<dbReference type="Pfam" id="PF01728">
    <property type="entry name" value="FtsJ"/>
    <property type="match status" value="1"/>
</dbReference>
<dbReference type="InterPro" id="IPR036986">
    <property type="entry name" value="S4_RNA-bd_sf"/>
</dbReference>
<dbReference type="CDD" id="cd00165">
    <property type="entry name" value="S4"/>
    <property type="match status" value="1"/>
</dbReference>
<dbReference type="Gene3D" id="3.40.50.150">
    <property type="entry name" value="Vaccinia Virus protein VP39"/>
    <property type="match status" value="1"/>
</dbReference>
<organism evidence="7 8">
    <name type="scientific">Comamonas odontotermitis</name>
    <dbReference type="NCBI Taxonomy" id="379895"/>
    <lineage>
        <taxon>Bacteria</taxon>
        <taxon>Pseudomonadati</taxon>
        <taxon>Pseudomonadota</taxon>
        <taxon>Betaproteobacteria</taxon>
        <taxon>Burkholderiales</taxon>
        <taxon>Comamonadaceae</taxon>
        <taxon>Comamonas</taxon>
    </lineage>
</organism>
<dbReference type="GO" id="GO:0008168">
    <property type="term" value="F:methyltransferase activity"/>
    <property type="evidence" value="ECO:0007669"/>
    <property type="project" value="UniProtKB-KW"/>
</dbReference>
<comment type="caution">
    <text evidence="7">The sequence shown here is derived from an EMBL/GenBank/DDBJ whole genome shotgun (WGS) entry which is preliminary data.</text>
</comment>
<dbReference type="Pfam" id="PF01479">
    <property type="entry name" value="S4"/>
    <property type="match status" value="1"/>
</dbReference>
<comment type="similarity">
    <text evidence="2">Belongs to the TlyA family.</text>
</comment>